<gene>
    <name evidence="2" type="ORF">MSAN_01198300</name>
</gene>
<evidence type="ECO:0000256" key="1">
    <source>
        <dbReference type="SAM" id="MobiDB-lite"/>
    </source>
</evidence>
<dbReference type="AlphaFoldDB" id="A0A8H6YF66"/>
<reference evidence="2" key="1">
    <citation type="submission" date="2020-05" db="EMBL/GenBank/DDBJ databases">
        <title>Mycena genomes resolve the evolution of fungal bioluminescence.</title>
        <authorList>
            <person name="Tsai I.J."/>
        </authorList>
    </citation>
    <scope>NUCLEOTIDE SEQUENCE</scope>
    <source>
        <strain evidence="2">160909Yilan</strain>
    </source>
</reference>
<keyword evidence="3" id="KW-1185">Reference proteome</keyword>
<feature type="region of interest" description="Disordered" evidence="1">
    <location>
        <begin position="1"/>
        <end position="20"/>
    </location>
</feature>
<feature type="region of interest" description="Disordered" evidence="1">
    <location>
        <begin position="159"/>
        <end position="179"/>
    </location>
</feature>
<proteinExistence type="predicted"/>
<protein>
    <submittedName>
        <fullName evidence="2">Uncharacterized protein</fullName>
    </submittedName>
</protein>
<dbReference type="EMBL" id="JACAZH010000009">
    <property type="protein sequence ID" value="KAF7358598.1"/>
    <property type="molecule type" value="Genomic_DNA"/>
</dbReference>
<comment type="caution">
    <text evidence="2">The sequence shown here is derived from an EMBL/GenBank/DDBJ whole genome shotgun (WGS) entry which is preliminary data.</text>
</comment>
<evidence type="ECO:0000313" key="2">
    <source>
        <dbReference type="EMBL" id="KAF7358598.1"/>
    </source>
</evidence>
<accession>A0A8H6YF66</accession>
<dbReference type="OrthoDB" id="3054402at2759"/>
<sequence>MKMDDEETPGTPEGIGGKGGIGHGMKFGEPLVSVQDGAQVQGLNESMDEFCRRYCLGEEIPDRLRQNGFVSLGSFQYVTDLELHTDGFKVGHIAEVKWALRKMVGKDLLVRSGKPELYGGIGGRGGHGGHKGGEGGVGDAALVPETYLSRFAKIWGGTGGQGGTAGQDSQRPPSPAPEGVTLWERFRCMLGMLSSKTMEREGQHIYGGVGGKGGGGTHGGGEGGVGEASQIPIGMVSIFAKILGGMGGEGGAGGSFGGRGGIGRGSVFSEFLGRAHERTLNAPPTLLADYSMAEELREMLLQQGFVTVGALVMVTGEDLVKVGFKTGHIATLKEILRRFQ</sequence>
<dbReference type="Proteomes" id="UP000623467">
    <property type="component" value="Unassembled WGS sequence"/>
</dbReference>
<evidence type="ECO:0000313" key="3">
    <source>
        <dbReference type="Proteomes" id="UP000623467"/>
    </source>
</evidence>
<name>A0A8H6YF66_9AGAR</name>
<organism evidence="2 3">
    <name type="scientific">Mycena sanguinolenta</name>
    <dbReference type="NCBI Taxonomy" id="230812"/>
    <lineage>
        <taxon>Eukaryota</taxon>
        <taxon>Fungi</taxon>
        <taxon>Dikarya</taxon>
        <taxon>Basidiomycota</taxon>
        <taxon>Agaricomycotina</taxon>
        <taxon>Agaricomycetes</taxon>
        <taxon>Agaricomycetidae</taxon>
        <taxon>Agaricales</taxon>
        <taxon>Marasmiineae</taxon>
        <taxon>Mycenaceae</taxon>
        <taxon>Mycena</taxon>
    </lineage>
</organism>